<dbReference type="GO" id="GO:0102559">
    <property type="term" value="F:peptide chain release factor N(5)-glutamine methyltransferase activity"/>
    <property type="evidence" value="ECO:0007669"/>
    <property type="project" value="UniProtKB-EC"/>
</dbReference>
<feature type="binding site" evidence="5">
    <location>
        <begin position="124"/>
        <end position="128"/>
    </location>
    <ligand>
        <name>S-adenosyl-L-methionine</name>
        <dbReference type="ChEBI" id="CHEBI:59789"/>
    </ligand>
</feature>
<dbReference type="Gene3D" id="1.10.8.10">
    <property type="entry name" value="DNA helicase RuvA subunit, C-terminal domain"/>
    <property type="match status" value="1"/>
</dbReference>
<dbReference type="GO" id="GO:0003676">
    <property type="term" value="F:nucleic acid binding"/>
    <property type="evidence" value="ECO:0007669"/>
    <property type="project" value="InterPro"/>
</dbReference>
<name>A0A3E0UK21_9GAMM</name>
<feature type="binding site" evidence="5">
    <location>
        <position position="147"/>
    </location>
    <ligand>
        <name>S-adenosyl-L-methionine</name>
        <dbReference type="ChEBI" id="CHEBI:59789"/>
    </ligand>
</feature>
<dbReference type="InterPro" id="IPR004556">
    <property type="entry name" value="HemK-like"/>
</dbReference>
<dbReference type="PANTHER" id="PTHR18895:SF74">
    <property type="entry name" value="MTRF1L RELEASE FACTOR GLUTAMINE METHYLTRANSFERASE"/>
    <property type="match status" value="1"/>
</dbReference>
<gene>
    <name evidence="5 8" type="primary">prmC</name>
    <name evidence="8" type="ORF">DXX92_07085</name>
</gene>
<keyword evidence="3 5" id="KW-0949">S-adenosyl-L-methionine</keyword>
<evidence type="ECO:0000313" key="8">
    <source>
        <dbReference type="EMBL" id="REL37338.1"/>
    </source>
</evidence>
<dbReference type="PANTHER" id="PTHR18895">
    <property type="entry name" value="HEMK METHYLTRANSFERASE"/>
    <property type="match status" value="1"/>
</dbReference>
<evidence type="ECO:0000256" key="5">
    <source>
        <dbReference type="HAMAP-Rule" id="MF_02126"/>
    </source>
</evidence>
<dbReference type="CDD" id="cd02440">
    <property type="entry name" value="AdoMet_MTases"/>
    <property type="match status" value="1"/>
</dbReference>
<keyword evidence="2 5" id="KW-0808">Transferase</keyword>
<dbReference type="InterPro" id="IPR025714">
    <property type="entry name" value="Methyltranfer_dom"/>
</dbReference>
<dbReference type="Proteomes" id="UP000256999">
    <property type="component" value="Unassembled WGS sequence"/>
</dbReference>
<dbReference type="InterPro" id="IPR019874">
    <property type="entry name" value="RF_methyltr_PrmC"/>
</dbReference>
<evidence type="ECO:0000256" key="3">
    <source>
        <dbReference type="ARBA" id="ARBA00022691"/>
    </source>
</evidence>
<dbReference type="Pfam" id="PF17827">
    <property type="entry name" value="PrmC_N"/>
    <property type="match status" value="1"/>
</dbReference>
<feature type="binding site" evidence="5">
    <location>
        <position position="175"/>
    </location>
    <ligand>
        <name>S-adenosyl-L-methionine</name>
        <dbReference type="ChEBI" id="CHEBI:59789"/>
    </ligand>
</feature>
<evidence type="ECO:0000256" key="4">
    <source>
        <dbReference type="ARBA" id="ARBA00048391"/>
    </source>
</evidence>
<sequence>MEVVLASASKQLADVSDSPLLDAKVLLADALEQTLTYLITWHDKPLTEGQLSAFQQMLDRRLAGEPIAYIVGVKEFWSLPFFVAPSTLIPRPDTETLIELVLANHQVNHSSNHDKDNLRLLDLGTGTGAIALALASENPSWQVQAVDFNPDAIKLAQRNAQHLALTQVKIYQSDWFSTVNGQSNEDKFDIIVSNPPYIDEADPHLVAGDVRFEPKSALVADNQGLADIEHIVCEAKNYLANGGAIYLEHGYQQGAAVRDILTANGYQNAQTEQDLAGNERITWACLA</sequence>
<dbReference type="EC" id="2.1.1.297" evidence="5"/>
<dbReference type="InterPro" id="IPR002052">
    <property type="entry name" value="DNA_methylase_N6_adenine_CS"/>
</dbReference>
<dbReference type="InterPro" id="IPR040758">
    <property type="entry name" value="PrmC_N"/>
</dbReference>
<dbReference type="NCBIfam" id="TIGR03534">
    <property type="entry name" value="RF_mod_PrmC"/>
    <property type="match status" value="1"/>
</dbReference>
<protein>
    <recommendedName>
        <fullName evidence="5">Release factor glutamine methyltransferase</fullName>
        <shortName evidence="5">RF MTase</shortName>
        <ecNumber evidence="5">2.1.1.297</ecNumber>
    </recommendedName>
    <alternativeName>
        <fullName evidence="5">N5-glutamine methyltransferase PrmC</fullName>
    </alternativeName>
    <alternativeName>
        <fullName evidence="5">Protein-(glutamine-N5) MTase PrmC</fullName>
    </alternativeName>
    <alternativeName>
        <fullName evidence="5">Protein-glutamine N-methyltransferase PrmC</fullName>
    </alternativeName>
</protein>
<dbReference type="InterPro" id="IPR050320">
    <property type="entry name" value="N5-glutamine_MTase"/>
</dbReference>
<feature type="domain" description="Methyltransferase" evidence="6">
    <location>
        <begin position="115"/>
        <end position="251"/>
    </location>
</feature>
<comment type="similarity">
    <text evidence="5">Belongs to the protein N5-glutamine methyltransferase family. PrmC subfamily.</text>
</comment>
<dbReference type="OrthoDB" id="9800643at2"/>
<dbReference type="FunFam" id="3.40.50.150:FF:000053">
    <property type="entry name" value="Release factor glutamine methyltransferase"/>
    <property type="match status" value="1"/>
</dbReference>
<dbReference type="EMBL" id="QUOV01000001">
    <property type="protein sequence ID" value="REL37338.1"/>
    <property type="molecule type" value="Genomic_DNA"/>
</dbReference>
<dbReference type="Gene3D" id="3.40.50.150">
    <property type="entry name" value="Vaccinia Virus protein VP39"/>
    <property type="match status" value="1"/>
</dbReference>
<dbReference type="Pfam" id="PF13847">
    <property type="entry name" value="Methyltransf_31"/>
    <property type="match status" value="1"/>
</dbReference>
<dbReference type="NCBIfam" id="TIGR00536">
    <property type="entry name" value="hemK_fam"/>
    <property type="match status" value="1"/>
</dbReference>
<comment type="catalytic activity">
    <reaction evidence="4 5">
        <text>L-glutaminyl-[peptide chain release factor] + S-adenosyl-L-methionine = N(5)-methyl-L-glutaminyl-[peptide chain release factor] + S-adenosyl-L-homocysteine + H(+)</text>
        <dbReference type="Rhea" id="RHEA:42896"/>
        <dbReference type="Rhea" id="RHEA-COMP:10271"/>
        <dbReference type="Rhea" id="RHEA-COMP:10272"/>
        <dbReference type="ChEBI" id="CHEBI:15378"/>
        <dbReference type="ChEBI" id="CHEBI:30011"/>
        <dbReference type="ChEBI" id="CHEBI:57856"/>
        <dbReference type="ChEBI" id="CHEBI:59789"/>
        <dbReference type="ChEBI" id="CHEBI:61891"/>
        <dbReference type="EC" id="2.1.1.297"/>
    </reaction>
</comment>
<keyword evidence="1 5" id="KW-0489">Methyltransferase</keyword>
<feature type="binding site" evidence="5">
    <location>
        <position position="194"/>
    </location>
    <ligand>
        <name>S-adenosyl-L-methionine</name>
        <dbReference type="ChEBI" id="CHEBI:59789"/>
    </ligand>
</feature>
<dbReference type="GO" id="GO:0032259">
    <property type="term" value="P:methylation"/>
    <property type="evidence" value="ECO:0007669"/>
    <property type="project" value="UniProtKB-KW"/>
</dbReference>
<comment type="function">
    <text evidence="5">Methylates the class 1 translation termination release factors RF1/PrfA and RF2/PrfB on the glutamine residue of the universally conserved GGQ motif.</text>
</comment>
<proteinExistence type="inferred from homology"/>
<organism evidence="8 9">
    <name type="scientific">Thalassotalea euphylliae</name>
    <dbReference type="NCBI Taxonomy" id="1655234"/>
    <lineage>
        <taxon>Bacteria</taxon>
        <taxon>Pseudomonadati</taxon>
        <taxon>Pseudomonadota</taxon>
        <taxon>Gammaproteobacteria</taxon>
        <taxon>Alteromonadales</taxon>
        <taxon>Colwelliaceae</taxon>
        <taxon>Thalassotalea</taxon>
    </lineage>
</organism>
<dbReference type="InterPro" id="IPR029063">
    <property type="entry name" value="SAM-dependent_MTases_sf"/>
</dbReference>
<evidence type="ECO:0000259" key="6">
    <source>
        <dbReference type="Pfam" id="PF13847"/>
    </source>
</evidence>
<dbReference type="AlphaFoldDB" id="A0A3E0UK21"/>
<feature type="binding site" evidence="5">
    <location>
        <begin position="194"/>
        <end position="197"/>
    </location>
    <ligand>
        <name>substrate</name>
    </ligand>
</feature>
<dbReference type="FunFam" id="1.10.8.10:FF:000032">
    <property type="entry name" value="Release factor glutamine methyltransferase"/>
    <property type="match status" value="1"/>
</dbReference>
<dbReference type="SUPFAM" id="SSF53335">
    <property type="entry name" value="S-adenosyl-L-methionine-dependent methyltransferases"/>
    <property type="match status" value="1"/>
</dbReference>
<evidence type="ECO:0000256" key="2">
    <source>
        <dbReference type="ARBA" id="ARBA00022679"/>
    </source>
</evidence>
<dbReference type="PROSITE" id="PS00092">
    <property type="entry name" value="N6_MTASE"/>
    <property type="match status" value="1"/>
</dbReference>
<accession>A0A3E0UK21</accession>
<reference evidence="8 9" key="1">
    <citation type="submission" date="2018-08" db="EMBL/GenBank/DDBJ databases">
        <title>Thalassotalea euphylliae genome.</title>
        <authorList>
            <person name="Summers S."/>
            <person name="Rice S.A."/>
            <person name="Freckelton M.L."/>
            <person name="Nedved B.T."/>
            <person name="Hadfield M.G."/>
        </authorList>
    </citation>
    <scope>NUCLEOTIDE SEQUENCE [LARGE SCALE GENOMIC DNA]</scope>
    <source>
        <strain evidence="8 9">H2</strain>
    </source>
</reference>
<evidence type="ECO:0000256" key="1">
    <source>
        <dbReference type="ARBA" id="ARBA00022603"/>
    </source>
</evidence>
<evidence type="ECO:0000313" key="9">
    <source>
        <dbReference type="Proteomes" id="UP000256999"/>
    </source>
</evidence>
<evidence type="ECO:0000259" key="7">
    <source>
        <dbReference type="Pfam" id="PF17827"/>
    </source>
</evidence>
<comment type="caution">
    <text evidence="8">The sequence shown here is derived from an EMBL/GenBank/DDBJ whole genome shotgun (WGS) entry which is preliminary data.</text>
</comment>
<dbReference type="HAMAP" id="MF_02126">
    <property type="entry name" value="RF_methyltr_PrmC"/>
    <property type="match status" value="1"/>
</dbReference>
<feature type="domain" description="Release factor glutamine methyltransferase N-terminal" evidence="7">
    <location>
        <begin position="5"/>
        <end position="72"/>
    </location>
</feature>